<feature type="binding site" evidence="3">
    <location>
        <position position="344"/>
    </location>
    <ligand>
        <name>CTP</name>
        <dbReference type="ChEBI" id="CHEBI:37563"/>
    </ligand>
</feature>
<keyword evidence="1 3" id="KW-0210">Decarboxylase</keyword>
<feature type="binding site" evidence="3">
    <location>
        <position position="290"/>
    </location>
    <ligand>
        <name>CTP</name>
        <dbReference type="ChEBI" id="CHEBI:37563"/>
    </ligand>
</feature>
<dbReference type="PANTHER" id="PTHR14359:SF6">
    <property type="entry name" value="PHOSPHOPANTOTHENOYLCYSTEINE DECARBOXYLASE"/>
    <property type="match status" value="1"/>
</dbReference>
<dbReference type="NCBIfam" id="TIGR00521">
    <property type="entry name" value="coaBC_dfp"/>
    <property type="match status" value="1"/>
</dbReference>
<evidence type="ECO:0000313" key="8">
    <source>
        <dbReference type="Proteomes" id="UP000830055"/>
    </source>
</evidence>
<dbReference type="Proteomes" id="UP000830055">
    <property type="component" value="Chromosome"/>
</dbReference>
<dbReference type="InterPro" id="IPR035929">
    <property type="entry name" value="CoaB-like_sf"/>
</dbReference>
<dbReference type="EC" id="6.3.2.5" evidence="3"/>
<evidence type="ECO:0000313" key="7">
    <source>
        <dbReference type="EMBL" id="BDD87091.1"/>
    </source>
</evidence>
<accession>A0ABM7W7W3</accession>
<feature type="binding site" evidence="3">
    <location>
        <position position="340"/>
    </location>
    <ligand>
        <name>CTP</name>
        <dbReference type="ChEBI" id="CHEBI:37563"/>
    </ligand>
</feature>
<comment type="similarity">
    <text evidence="3 4">In the N-terminal section; belongs to the HFCD (homo-oligomeric flavin containing Cys decarboxylase) superfamily.</text>
</comment>
<evidence type="ECO:0000256" key="1">
    <source>
        <dbReference type="ARBA" id="ARBA00022793"/>
    </source>
</evidence>
<evidence type="ECO:0000256" key="3">
    <source>
        <dbReference type="HAMAP-Rule" id="MF_02225"/>
    </source>
</evidence>
<feature type="region of interest" description="Phosphopantothenate--cysteine ligase" evidence="3">
    <location>
        <begin position="192"/>
        <end position="404"/>
    </location>
</feature>
<dbReference type="EMBL" id="AP025516">
    <property type="protein sequence ID" value="BDD87091.1"/>
    <property type="molecule type" value="Genomic_DNA"/>
</dbReference>
<dbReference type="InterPro" id="IPR003382">
    <property type="entry name" value="Flavoprotein"/>
</dbReference>
<comment type="cofactor">
    <cofactor evidence="3">
        <name>Mg(2+)</name>
        <dbReference type="ChEBI" id="CHEBI:18420"/>
    </cofactor>
</comment>
<comment type="function">
    <text evidence="3">Catalyzes two sequential steps in the biosynthesis of coenzyme A. In the first step cysteine is conjugated to 4'-phosphopantothenate to form 4-phosphopantothenoylcysteine. In the second step the latter compound is decarboxylated to form 4'-phosphopantotheine.</text>
</comment>
<organism evidence="7 8">
    <name type="scientific">Desulfofustis limnaeus</name>
    <dbReference type="NCBI Taxonomy" id="2740163"/>
    <lineage>
        <taxon>Bacteria</taxon>
        <taxon>Pseudomonadati</taxon>
        <taxon>Thermodesulfobacteriota</taxon>
        <taxon>Desulfobulbia</taxon>
        <taxon>Desulfobulbales</taxon>
        <taxon>Desulfocapsaceae</taxon>
        <taxon>Desulfofustis</taxon>
    </lineage>
</organism>
<comment type="catalytic activity">
    <reaction evidence="3 4">
        <text>N-[(R)-4-phosphopantothenoyl]-L-cysteine + H(+) = (R)-4'-phosphopantetheine + CO2</text>
        <dbReference type="Rhea" id="RHEA:16793"/>
        <dbReference type="ChEBI" id="CHEBI:15378"/>
        <dbReference type="ChEBI" id="CHEBI:16526"/>
        <dbReference type="ChEBI" id="CHEBI:59458"/>
        <dbReference type="ChEBI" id="CHEBI:61723"/>
        <dbReference type="EC" id="4.1.1.36"/>
    </reaction>
</comment>
<sequence>MQTTFAGRNIVVGVTGSIACFKVAGWVSTLAKEEALVEVIMSRAAQQFVAPLTFSSLSGRRVYTDMFTDDRDGAINHIGLAREADGILVAPATAQTIARLAHGLADDLLAATVLAATVPVIVCPAMNVKMYEHPATRRNLQTLREFGYTVVEPEIGAMACGEFGNGRLPEWEVVAEYLLRALAVQDLAGQVVLVTAGPTREPIDPARFLSNRSSGKMGYALARTAFRRGARVILVSGPTTLDGPPGVQRIDVTTAQQMYDAVMAHYREATVIIKAAAVADFRSREESTEKIKKDQASLVLHLQQNPDILKELGARCDHDRQLLVGFAAESARFAEEGRKKLHNKQCDLIAVNDIGSERTGFASDANRLLVLDNRGYMAELPYVSKERCADLLWDHIVANNFLRS</sequence>
<keyword evidence="3 4" id="KW-0285">Flavoprotein</keyword>
<dbReference type="InterPro" id="IPR036551">
    <property type="entry name" value="Flavin_trans-like"/>
</dbReference>
<evidence type="ECO:0000259" key="5">
    <source>
        <dbReference type="Pfam" id="PF02441"/>
    </source>
</evidence>
<evidence type="ECO:0000259" key="6">
    <source>
        <dbReference type="Pfam" id="PF04127"/>
    </source>
</evidence>
<feature type="binding site" evidence="3">
    <location>
        <position position="280"/>
    </location>
    <ligand>
        <name>CTP</name>
        <dbReference type="ChEBI" id="CHEBI:37563"/>
    </ligand>
</feature>
<keyword evidence="3 4" id="KW-0436">Ligase</keyword>
<keyword evidence="2 3" id="KW-0456">Lyase</keyword>
<dbReference type="Gene3D" id="3.40.50.10300">
    <property type="entry name" value="CoaB-like"/>
    <property type="match status" value="1"/>
</dbReference>
<dbReference type="SUPFAM" id="SSF52507">
    <property type="entry name" value="Homo-oligomeric flavin-containing Cys decarboxylases, HFCD"/>
    <property type="match status" value="1"/>
</dbReference>
<dbReference type="Pfam" id="PF04127">
    <property type="entry name" value="DFP"/>
    <property type="match status" value="1"/>
</dbReference>
<feature type="domain" description="Flavoprotein" evidence="5">
    <location>
        <begin position="9"/>
        <end position="181"/>
    </location>
</feature>
<feature type="region of interest" description="Phosphopantothenoylcysteine decarboxylase" evidence="3">
    <location>
        <begin position="1"/>
        <end position="191"/>
    </location>
</feature>
<keyword evidence="3" id="KW-0460">Magnesium</keyword>
<comment type="pathway">
    <text evidence="3 4">Cofactor biosynthesis; coenzyme A biosynthesis; CoA from (R)-pantothenate: step 3/5.</text>
</comment>
<dbReference type="RefSeq" id="WP_284154132.1">
    <property type="nucleotide sequence ID" value="NZ_AP025516.1"/>
</dbReference>
<keyword evidence="3" id="KW-0479">Metal-binding</keyword>
<keyword evidence="3 4" id="KW-0288">FMN</keyword>
<dbReference type="InterPro" id="IPR005252">
    <property type="entry name" value="CoaBC"/>
</dbReference>
<evidence type="ECO:0000256" key="4">
    <source>
        <dbReference type="RuleBase" id="RU364078"/>
    </source>
</evidence>
<comment type="cofactor">
    <cofactor evidence="3">
        <name>FMN</name>
        <dbReference type="ChEBI" id="CHEBI:58210"/>
    </cofactor>
    <text evidence="3">Binds 1 FMN per subunit.</text>
</comment>
<keyword evidence="8" id="KW-1185">Reference proteome</keyword>
<protein>
    <recommendedName>
        <fullName evidence="3">Coenzyme A biosynthesis bifunctional protein CoaBC</fullName>
    </recommendedName>
    <alternativeName>
        <fullName evidence="3">DNA/pantothenate metabolism flavoprotein</fullName>
    </alternativeName>
    <alternativeName>
        <fullName evidence="3">Phosphopantothenoylcysteine synthetase/decarboxylase</fullName>
        <shortName evidence="3">PPCS-PPCDC</shortName>
    </alternativeName>
    <domain>
        <recommendedName>
            <fullName evidence="3">Phosphopantothenoylcysteine decarboxylase</fullName>
            <shortName evidence="3">PPC decarboxylase</shortName>
            <shortName evidence="3">PPC-DC</shortName>
            <ecNumber evidence="3">4.1.1.36</ecNumber>
        </recommendedName>
        <alternativeName>
            <fullName evidence="3">CoaC</fullName>
        </alternativeName>
    </domain>
    <domain>
        <recommendedName>
            <fullName evidence="3">Phosphopantothenate--cysteine ligase</fullName>
            <ecNumber evidence="3">6.3.2.5</ecNumber>
        </recommendedName>
        <alternativeName>
            <fullName evidence="3">CoaB</fullName>
        </alternativeName>
        <alternativeName>
            <fullName evidence="3">Phosphopantothenoylcysteine synthetase</fullName>
            <shortName evidence="3">PPC synthetase</shortName>
            <shortName evidence="3">PPC-S</shortName>
        </alternativeName>
    </domain>
</protein>
<dbReference type="Pfam" id="PF02441">
    <property type="entry name" value="Flavoprotein"/>
    <property type="match status" value="1"/>
</dbReference>
<dbReference type="PANTHER" id="PTHR14359">
    <property type="entry name" value="HOMO-OLIGOMERIC FLAVIN CONTAINING CYS DECARBOXYLASE FAMILY"/>
    <property type="match status" value="1"/>
</dbReference>
<dbReference type="Gene3D" id="3.40.50.1950">
    <property type="entry name" value="Flavin prenyltransferase-like"/>
    <property type="match status" value="1"/>
</dbReference>
<dbReference type="EC" id="4.1.1.36" evidence="3"/>
<dbReference type="SUPFAM" id="SSF102645">
    <property type="entry name" value="CoaB-like"/>
    <property type="match status" value="1"/>
</dbReference>
<dbReference type="InterPro" id="IPR007085">
    <property type="entry name" value="DNA/pantothenate-metab_flavo_C"/>
</dbReference>
<feature type="binding site" evidence="3">
    <location>
        <position position="326"/>
    </location>
    <ligand>
        <name>CTP</name>
        <dbReference type="ChEBI" id="CHEBI:37563"/>
    </ligand>
</feature>
<evidence type="ECO:0000256" key="2">
    <source>
        <dbReference type="ARBA" id="ARBA00023239"/>
    </source>
</evidence>
<feature type="binding site" evidence="3">
    <location>
        <begin position="306"/>
        <end position="309"/>
    </location>
    <ligand>
        <name>CTP</name>
        <dbReference type="ChEBI" id="CHEBI:37563"/>
    </ligand>
</feature>
<comment type="caution">
    <text evidence="3">Lacks conserved residue(s) required for the propagation of feature annotation.</text>
</comment>
<feature type="domain" description="DNA/pantothenate metabolism flavoprotein C-terminal" evidence="6">
    <location>
        <begin position="187"/>
        <end position="397"/>
    </location>
</feature>
<feature type="active site" description="Proton donor" evidence="3">
    <location>
        <position position="160"/>
    </location>
</feature>
<keyword evidence="3" id="KW-0511">Multifunctional enzyme</keyword>
<comment type="catalytic activity">
    <reaction evidence="3 4">
        <text>(R)-4'-phosphopantothenate + L-cysteine + CTP = N-[(R)-4-phosphopantothenoyl]-L-cysteine + CMP + diphosphate + H(+)</text>
        <dbReference type="Rhea" id="RHEA:19397"/>
        <dbReference type="ChEBI" id="CHEBI:10986"/>
        <dbReference type="ChEBI" id="CHEBI:15378"/>
        <dbReference type="ChEBI" id="CHEBI:33019"/>
        <dbReference type="ChEBI" id="CHEBI:35235"/>
        <dbReference type="ChEBI" id="CHEBI:37563"/>
        <dbReference type="ChEBI" id="CHEBI:59458"/>
        <dbReference type="ChEBI" id="CHEBI:60377"/>
        <dbReference type="EC" id="6.3.2.5"/>
    </reaction>
</comment>
<name>A0ABM7W7W3_9BACT</name>
<comment type="pathway">
    <text evidence="3 4">Cofactor biosynthesis; coenzyme A biosynthesis; CoA from (R)-pantothenate: step 2/5.</text>
</comment>
<dbReference type="HAMAP" id="MF_02225">
    <property type="entry name" value="CoaBC"/>
    <property type="match status" value="1"/>
</dbReference>
<comment type="function">
    <text evidence="4">Catalyzes two steps in the biosynthesis of coenzyme A. In the first step cysteine is conjugated to 4'-phosphopantothenate to form 4-phosphopantothenoylcysteine, in the latter compound is decarboxylated to form 4'-phosphopantotheine.</text>
</comment>
<reference evidence="7 8" key="1">
    <citation type="submission" date="2022-01" db="EMBL/GenBank/DDBJ databases">
        <title>Desulfofustis limnae sp. nov., a novel mesophilic sulfate-reducing bacterium isolated from marsh soil.</title>
        <authorList>
            <person name="Watanabe M."/>
            <person name="Takahashi A."/>
            <person name="Kojima H."/>
            <person name="Fukui M."/>
        </authorList>
    </citation>
    <scope>NUCLEOTIDE SEQUENCE [LARGE SCALE GENOMIC DNA]</scope>
    <source>
        <strain evidence="7 8">PPLL</strain>
    </source>
</reference>
<comment type="similarity">
    <text evidence="3 4">In the C-terminal section; belongs to the PPC synthetase family.</text>
</comment>
<gene>
    <name evidence="3 7" type="primary">coaBC</name>
    <name evidence="7" type="ORF">DPPLL_14560</name>
</gene>
<proteinExistence type="inferred from homology"/>